<evidence type="ECO:0000313" key="1">
    <source>
        <dbReference type="EMBL" id="XBH01571.1"/>
    </source>
</evidence>
<dbReference type="EMBL" id="CP155447">
    <property type="protein sequence ID" value="XBH01571.1"/>
    <property type="molecule type" value="Genomic_DNA"/>
</dbReference>
<dbReference type="AlphaFoldDB" id="A0AAU7C8T3"/>
<protein>
    <submittedName>
        <fullName evidence="1">Uncharacterized protein</fullName>
    </submittedName>
</protein>
<dbReference type="RefSeq" id="WP_406694310.1">
    <property type="nucleotide sequence ID" value="NZ_CP155447.1"/>
</dbReference>
<accession>A0AAU7C8T3</accession>
<reference evidence="1" key="1">
    <citation type="submission" date="2024-05" db="EMBL/GenBank/DDBJ databases">
        <title>Planctomycetes of the genus Singulisphaera possess chitinolytic capabilities.</title>
        <authorList>
            <person name="Ivanova A."/>
        </authorList>
    </citation>
    <scope>NUCLEOTIDE SEQUENCE</scope>
    <source>
        <strain evidence="1">Ch08T</strain>
    </source>
</reference>
<proteinExistence type="predicted"/>
<gene>
    <name evidence="1" type="ORF">V5E97_24870</name>
</gene>
<organism evidence="1">
    <name type="scientific">Singulisphaera sp. Ch08</name>
    <dbReference type="NCBI Taxonomy" id="3120278"/>
    <lineage>
        <taxon>Bacteria</taxon>
        <taxon>Pseudomonadati</taxon>
        <taxon>Planctomycetota</taxon>
        <taxon>Planctomycetia</taxon>
        <taxon>Isosphaerales</taxon>
        <taxon>Isosphaeraceae</taxon>
        <taxon>Singulisphaera</taxon>
    </lineage>
</organism>
<sequence>MTGKENGDIAYPMCPRKAPLFLELPGLHGERLNLLGRHSPDAALNESCRD</sequence>
<name>A0AAU7C8T3_9BACT</name>